<evidence type="ECO:0000313" key="1">
    <source>
        <dbReference type="EMBL" id="GHE25749.1"/>
    </source>
</evidence>
<dbReference type="InterPro" id="IPR006728">
    <property type="entry name" value="YezG-like"/>
</dbReference>
<dbReference type="SUPFAM" id="SSF160424">
    <property type="entry name" value="BH3703-like"/>
    <property type="match status" value="1"/>
</dbReference>
<dbReference type="RefSeq" id="WP_146472550.1">
    <property type="nucleotide sequence ID" value="NZ_BNCF01000001.1"/>
</dbReference>
<keyword evidence="2" id="KW-1185">Reference proteome</keyword>
<dbReference type="InterPro" id="IPR036170">
    <property type="entry name" value="YezG-like_sf"/>
</dbReference>
<reference evidence="1" key="2">
    <citation type="submission" date="2020-09" db="EMBL/GenBank/DDBJ databases">
        <authorList>
            <person name="Sun Q."/>
            <person name="Kim S."/>
        </authorList>
    </citation>
    <scope>NUCLEOTIDE SEQUENCE</scope>
    <source>
        <strain evidence="1">KCTC 32020</strain>
    </source>
</reference>
<reference evidence="1" key="1">
    <citation type="journal article" date="2014" name="Int. J. Syst. Evol. Microbiol.">
        <title>Complete genome sequence of Corynebacterium casei LMG S-19264T (=DSM 44701T), isolated from a smear-ripened cheese.</title>
        <authorList>
            <consortium name="US DOE Joint Genome Institute (JGI-PGF)"/>
            <person name="Walter F."/>
            <person name="Albersmeier A."/>
            <person name="Kalinowski J."/>
            <person name="Ruckert C."/>
        </authorList>
    </citation>
    <scope>NUCLEOTIDE SEQUENCE</scope>
    <source>
        <strain evidence="1">KCTC 32020</strain>
    </source>
</reference>
<evidence type="ECO:0008006" key="3">
    <source>
        <dbReference type="Google" id="ProtNLM"/>
    </source>
</evidence>
<sequence length="118" mass="13070">MSEQRISPELKPSDVRLERIGAILGTLLPAEADWITAEATVGDDWSEVRFTYGGADGTPRYFSMAEHPATAAGDIGDVLIDMRERLRQDGGEVWNGCRFTLQRDGRFSLDFAFDQATS</sequence>
<dbReference type="Gene3D" id="3.30.500.20">
    <property type="entry name" value="BH3703-like domains"/>
    <property type="match status" value="1"/>
</dbReference>
<dbReference type="Pfam" id="PF04634">
    <property type="entry name" value="YezG-like"/>
    <property type="match status" value="1"/>
</dbReference>
<dbReference type="Proteomes" id="UP000636453">
    <property type="component" value="Unassembled WGS sequence"/>
</dbReference>
<comment type="caution">
    <text evidence="1">The sequence shown here is derived from an EMBL/GenBank/DDBJ whole genome shotgun (WGS) entry which is preliminary data.</text>
</comment>
<name>A0A918YW69_9GAMM</name>
<protein>
    <recommendedName>
        <fullName evidence="3">DUF600 family protein</fullName>
    </recommendedName>
</protein>
<proteinExistence type="predicted"/>
<dbReference type="EMBL" id="BNCF01000001">
    <property type="protein sequence ID" value="GHE25749.1"/>
    <property type="molecule type" value="Genomic_DNA"/>
</dbReference>
<organism evidence="1 2">
    <name type="scientific">Vulcaniibacterium thermophilum</name>
    <dbReference type="NCBI Taxonomy" id="1169913"/>
    <lineage>
        <taxon>Bacteria</taxon>
        <taxon>Pseudomonadati</taxon>
        <taxon>Pseudomonadota</taxon>
        <taxon>Gammaproteobacteria</taxon>
        <taxon>Lysobacterales</taxon>
        <taxon>Lysobacteraceae</taxon>
        <taxon>Vulcaniibacterium</taxon>
    </lineage>
</organism>
<evidence type="ECO:0000313" key="2">
    <source>
        <dbReference type="Proteomes" id="UP000636453"/>
    </source>
</evidence>
<dbReference type="OrthoDB" id="9804086at2"/>
<accession>A0A918YW69</accession>
<gene>
    <name evidence="1" type="ORF">GCM10007167_03260</name>
</gene>
<dbReference type="AlphaFoldDB" id="A0A918YW69"/>